<evidence type="ECO:0000256" key="10">
    <source>
        <dbReference type="ARBA" id="ARBA00023136"/>
    </source>
</evidence>
<keyword evidence="7 13" id="KW-1133">Transmembrane helix</keyword>
<evidence type="ECO:0000256" key="6">
    <source>
        <dbReference type="ARBA" id="ARBA00022979"/>
    </source>
</evidence>
<dbReference type="InterPro" id="IPR001734">
    <property type="entry name" value="Na/solute_symporter"/>
</dbReference>
<evidence type="ECO:0000256" key="7">
    <source>
        <dbReference type="ARBA" id="ARBA00022989"/>
    </source>
</evidence>
<gene>
    <name evidence="14" type="ORF">F7725_016984</name>
</gene>
<evidence type="ECO:0000256" key="1">
    <source>
        <dbReference type="ARBA" id="ARBA00004141"/>
    </source>
</evidence>
<dbReference type="Gene3D" id="1.20.1730.10">
    <property type="entry name" value="Sodium/glucose cotransporter"/>
    <property type="match status" value="2"/>
</dbReference>
<evidence type="ECO:0000256" key="4">
    <source>
        <dbReference type="ARBA" id="ARBA00022692"/>
    </source>
</evidence>
<evidence type="ECO:0000313" key="15">
    <source>
        <dbReference type="Proteomes" id="UP000518266"/>
    </source>
</evidence>
<feature type="transmembrane region" description="Helical" evidence="13">
    <location>
        <begin position="282"/>
        <end position="306"/>
    </location>
</feature>
<feature type="transmembrane region" description="Helical" evidence="13">
    <location>
        <begin position="191"/>
        <end position="217"/>
    </location>
</feature>
<evidence type="ECO:0000256" key="9">
    <source>
        <dbReference type="ARBA" id="ARBA00023065"/>
    </source>
</evidence>
<feature type="transmembrane region" description="Helical" evidence="13">
    <location>
        <begin position="51"/>
        <end position="71"/>
    </location>
</feature>
<feature type="transmembrane region" description="Helical" evidence="13">
    <location>
        <begin position="396"/>
        <end position="417"/>
    </location>
</feature>
<name>A0A7J5Z571_DISMA</name>
<keyword evidence="3" id="KW-0813">Transport</keyword>
<keyword evidence="4 13" id="KW-0812">Transmembrane</keyword>
<feature type="transmembrane region" description="Helical" evidence="13">
    <location>
        <begin position="438"/>
        <end position="458"/>
    </location>
</feature>
<comment type="subcellular location">
    <subcellularLocation>
        <location evidence="1">Membrane</location>
        <topology evidence="1">Multi-pass membrane protein</topology>
    </subcellularLocation>
</comment>
<evidence type="ECO:0000256" key="11">
    <source>
        <dbReference type="ARBA" id="ARBA00023180"/>
    </source>
</evidence>
<reference evidence="14 15" key="1">
    <citation type="submission" date="2020-03" db="EMBL/GenBank/DDBJ databases">
        <title>Dissostichus mawsoni Genome sequencing and assembly.</title>
        <authorList>
            <person name="Park H."/>
        </authorList>
    </citation>
    <scope>NUCLEOTIDE SEQUENCE [LARGE SCALE GENOMIC DNA]</scope>
    <source>
        <strain evidence="14">DM0001</strain>
        <tissue evidence="14">Muscle</tissue>
    </source>
</reference>
<keyword evidence="10 13" id="KW-0472">Membrane</keyword>
<evidence type="ECO:0000256" key="5">
    <source>
        <dbReference type="ARBA" id="ARBA00022847"/>
    </source>
</evidence>
<keyword evidence="8" id="KW-0915">Sodium</keyword>
<keyword evidence="15" id="KW-1185">Reference proteome</keyword>
<evidence type="ECO:0000256" key="3">
    <source>
        <dbReference type="ARBA" id="ARBA00022448"/>
    </source>
</evidence>
<keyword evidence="12" id="KW-0739">Sodium transport</keyword>
<dbReference type="OrthoDB" id="546820at2759"/>
<dbReference type="EMBL" id="JAAKFY010000006">
    <property type="protein sequence ID" value="KAF3856261.1"/>
    <property type="molecule type" value="Genomic_DNA"/>
</dbReference>
<feature type="transmembrane region" description="Helical" evidence="13">
    <location>
        <begin position="147"/>
        <end position="171"/>
    </location>
</feature>
<keyword evidence="6" id="KW-0530">Neurotransmitter biosynthesis</keyword>
<evidence type="ECO:0000256" key="8">
    <source>
        <dbReference type="ARBA" id="ARBA00023053"/>
    </source>
</evidence>
<feature type="transmembrane region" description="Helical" evidence="13">
    <location>
        <begin position="6"/>
        <end position="27"/>
    </location>
</feature>
<dbReference type="PANTHER" id="PTHR45897:SF5">
    <property type="entry name" value="HIGH AFFINITY CHOLINE TRANSPORTER 1"/>
    <property type="match status" value="1"/>
</dbReference>
<comment type="caution">
    <text evidence="14">The sequence shown here is derived from an EMBL/GenBank/DDBJ whole genome shotgun (WGS) entry which is preliminary data.</text>
</comment>
<evidence type="ECO:0000256" key="13">
    <source>
        <dbReference type="SAM" id="Phobius"/>
    </source>
</evidence>
<dbReference type="InterPro" id="IPR052244">
    <property type="entry name" value="Choline_transporter"/>
</dbReference>
<keyword evidence="5" id="KW-0769">Symport</keyword>
<dbReference type="PROSITE" id="PS50283">
    <property type="entry name" value="NA_SOLUT_SYMP_3"/>
    <property type="match status" value="1"/>
</dbReference>
<dbReference type="Proteomes" id="UP000518266">
    <property type="component" value="Unassembled WGS sequence"/>
</dbReference>
<dbReference type="GO" id="GO:0005307">
    <property type="term" value="F:choline:sodium symporter activity"/>
    <property type="evidence" value="ECO:0007669"/>
    <property type="project" value="TreeGrafter"/>
</dbReference>
<evidence type="ECO:0000256" key="12">
    <source>
        <dbReference type="ARBA" id="ARBA00023201"/>
    </source>
</evidence>
<keyword evidence="9" id="KW-0406">Ion transport</keyword>
<sequence length="504" mass="55656">MAVHIPGLIMMFLFYLLVLGIGIWASIKSKQMEKNTHSGQLEVSFLANRKVGLAMGVFTMTATWVGGAFIIGVAESVYDPTKGLIWALIPLQMSVSFIIGKILKISFKSPIQELIKKTMGGLFFAKPMRENNYITMMDPFQRKYGKTLTAVLAIIPFISELMWVPVTLISLGNMNTFLSKVAITYTLLGGLYSVVFTDVVQLSLVFCSLWLCAPFVLASDVYTDITKTAFNNTSQASWIGHIEPDDVWRWIDNFLAMSVGNLAFQDFHQRILSSSSTSTARMICFIAAGVVLVIGIPPVLIGAVAASTDWNSTTYGSLSPYERGEAAMASHRELQWVIRVSIAVVGIVGTSLTHLDSSILAFWILSSDLTYTIMLPQLICILFIRVSNGYGAITGYVVSFVMRVLCGEPVFNLPVILHFPGCTWKDGVYIQHWPFKTICMLSALISIVMISYVASFLFNKDILPERWDVFKVKHQKTPTDGAKGCDGEKAAATNENEPMLETGC</sequence>
<dbReference type="AlphaFoldDB" id="A0A7J5Z571"/>
<accession>A0A7J5Z571</accession>
<dbReference type="GO" id="GO:0008292">
    <property type="term" value="P:acetylcholine biosynthetic process"/>
    <property type="evidence" value="ECO:0007669"/>
    <property type="project" value="TreeGrafter"/>
</dbReference>
<feature type="transmembrane region" description="Helical" evidence="13">
    <location>
        <begin position="83"/>
        <end position="103"/>
    </location>
</feature>
<dbReference type="GO" id="GO:0005886">
    <property type="term" value="C:plasma membrane"/>
    <property type="evidence" value="ECO:0007669"/>
    <property type="project" value="TreeGrafter"/>
</dbReference>
<organism evidence="14 15">
    <name type="scientific">Dissostichus mawsoni</name>
    <name type="common">Antarctic cod</name>
    <dbReference type="NCBI Taxonomy" id="36200"/>
    <lineage>
        <taxon>Eukaryota</taxon>
        <taxon>Metazoa</taxon>
        <taxon>Chordata</taxon>
        <taxon>Craniata</taxon>
        <taxon>Vertebrata</taxon>
        <taxon>Euteleostomi</taxon>
        <taxon>Actinopterygii</taxon>
        <taxon>Neopterygii</taxon>
        <taxon>Teleostei</taxon>
        <taxon>Neoteleostei</taxon>
        <taxon>Acanthomorphata</taxon>
        <taxon>Eupercaria</taxon>
        <taxon>Perciformes</taxon>
        <taxon>Notothenioidei</taxon>
        <taxon>Nototheniidae</taxon>
        <taxon>Dissostichus</taxon>
    </lineage>
</organism>
<dbReference type="CDD" id="cd11474">
    <property type="entry name" value="SLC5sbd_CHT"/>
    <property type="match status" value="1"/>
</dbReference>
<dbReference type="InterPro" id="IPR038377">
    <property type="entry name" value="Na/Glc_symporter_sf"/>
</dbReference>
<evidence type="ECO:0000256" key="2">
    <source>
        <dbReference type="ARBA" id="ARBA00006434"/>
    </source>
</evidence>
<keyword evidence="11" id="KW-0325">Glycoprotein</keyword>
<dbReference type="PANTHER" id="PTHR45897">
    <property type="entry name" value="HIGH-AFFINITY CHOLINE TRANSPORTER 1"/>
    <property type="match status" value="1"/>
</dbReference>
<protein>
    <submittedName>
        <fullName evidence="14">Uncharacterized protein</fullName>
    </submittedName>
</protein>
<feature type="transmembrane region" description="Helical" evidence="13">
    <location>
        <begin position="362"/>
        <end position="384"/>
    </location>
</feature>
<evidence type="ECO:0000313" key="14">
    <source>
        <dbReference type="EMBL" id="KAF3856261.1"/>
    </source>
</evidence>
<comment type="similarity">
    <text evidence="2">Belongs to the sodium:solute symporter (SSF) (TC 2.A.21) family.</text>
</comment>
<proteinExistence type="inferred from homology"/>